<keyword evidence="1" id="KW-0812">Transmembrane</keyword>
<reference evidence="4" key="1">
    <citation type="submission" date="2011-04" db="EMBL/GenBank/DDBJ databases">
        <title>The complete genome of Treponema brennaborense DSM 12168.</title>
        <authorList>
            <person name="Lucas S."/>
            <person name="Han J."/>
            <person name="Lapidus A."/>
            <person name="Bruce D."/>
            <person name="Goodwin L."/>
            <person name="Pitluck S."/>
            <person name="Peters L."/>
            <person name="Kyrpides N."/>
            <person name="Mavromatis K."/>
            <person name="Ivanova N."/>
            <person name="Mikhailova N."/>
            <person name="Pagani I."/>
            <person name="Teshima H."/>
            <person name="Detter J.C."/>
            <person name="Tapia R."/>
            <person name="Han C."/>
            <person name="Land M."/>
            <person name="Hauser L."/>
            <person name="Markowitz V."/>
            <person name="Cheng J.-F."/>
            <person name="Hugenholtz P."/>
            <person name="Woyke T."/>
            <person name="Wu D."/>
            <person name="Gronow S."/>
            <person name="Wellnitz S."/>
            <person name="Brambilla E."/>
            <person name="Klenk H.-P."/>
            <person name="Eisen J.A."/>
        </authorList>
    </citation>
    <scope>NUCLEOTIDE SEQUENCE [LARGE SCALE GENOMIC DNA]</scope>
    <source>
        <strain evidence="4">DSM 12168 / CIP 105900 / DD5/3</strain>
    </source>
</reference>
<dbReference type="eggNOG" id="COG0760">
    <property type="taxonomic scope" value="Bacteria"/>
</dbReference>
<dbReference type="Gene3D" id="3.10.50.40">
    <property type="match status" value="1"/>
</dbReference>
<dbReference type="SUPFAM" id="SSF54534">
    <property type="entry name" value="FKBP-like"/>
    <property type="match status" value="1"/>
</dbReference>
<dbReference type="GO" id="GO:0003755">
    <property type="term" value="F:peptidyl-prolyl cis-trans isomerase activity"/>
    <property type="evidence" value="ECO:0007669"/>
    <property type="project" value="InterPro"/>
</dbReference>
<dbReference type="AlphaFoldDB" id="F4LQH6"/>
<dbReference type="Pfam" id="PF00639">
    <property type="entry name" value="Rotamase"/>
    <property type="match status" value="1"/>
</dbReference>
<dbReference type="PANTHER" id="PTHR47245">
    <property type="entry name" value="PEPTIDYLPROLYL ISOMERASE"/>
    <property type="match status" value="1"/>
</dbReference>
<dbReference type="HOGENOM" id="CLU_038047_0_0_12"/>
<evidence type="ECO:0000256" key="1">
    <source>
        <dbReference type="SAM" id="Phobius"/>
    </source>
</evidence>
<dbReference type="RefSeq" id="WP_013758890.1">
    <property type="nucleotide sequence ID" value="NC_015500.1"/>
</dbReference>
<gene>
    <name evidence="3" type="ordered locus">Trebr_1763</name>
</gene>
<keyword evidence="3" id="KW-0413">Isomerase</keyword>
<organism evidence="3 4">
    <name type="scientific">Treponema brennaborense (strain DSM 12168 / CIP 105900 / DD5/3)</name>
    <dbReference type="NCBI Taxonomy" id="906968"/>
    <lineage>
        <taxon>Bacteria</taxon>
        <taxon>Pseudomonadati</taxon>
        <taxon>Spirochaetota</taxon>
        <taxon>Spirochaetia</taxon>
        <taxon>Spirochaetales</taxon>
        <taxon>Treponemataceae</taxon>
        <taxon>Treponema</taxon>
    </lineage>
</organism>
<evidence type="ECO:0000259" key="2">
    <source>
        <dbReference type="Pfam" id="PF00639"/>
    </source>
</evidence>
<dbReference type="InterPro" id="IPR046357">
    <property type="entry name" value="PPIase_dom_sf"/>
</dbReference>
<dbReference type="InterPro" id="IPR050245">
    <property type="entry name" value="PrsA_foldase"/>
</dbReference>
<evidence type="ECO:0000313" key="4">
    <source>
        <dbReference type="Proteomes" id="UP000006546"/>
    </source>
</evidence>
<dbReference type="KEGG" id="tbe:Trebr_1763"/>
<dbReference type="PANTHER" id="PTHR47245:SF2">
    <property type="entry name" value="PEPTIDYL-PROLYL CIS-TRANS ISOMERASE HP_0175-RELATED"/>
    <property type="match status" value="1"/>
</dbReference>
<protein>
    <submittedName>
        <fullName evidence="3">PpiC-type peptidyl-prolyl cis-trans isomerase</fullName>
    </submittedName>
</protein>
<evidence type="ECO:0000313" key="3">
    <source>
        <dbReference type="EMBL" id="AEE17185.1"/>
    </source>
</evidence>
<feature type="transmembrane region" description="Helical" evidence="1">
    <location>
        <begin position="24"/>
        <end position="48"/>
    </location>
</feature>
<dbReference type="InterPro" id="IPR000297">
    <property type="entry name" value="PPIase_PpiC"/>
</dbReference>
<sequence>MKEAEKGKFSADTRKKEHKPMKKVFLSIGSILILILAAVSFIFIPAMVQGSGTELPPFGRFNKKPIEYKTGSYFASMVQYYSEQMKNNGSQLDESAYFSIFNTAFSSTVLNMAFTQAVEASGYIVPDAAIDRSMLPYFYDSNGVYSPKIFRDTPDTDKIELRNQIANGLVYQRYYDDSFGSQSEALGDSPLYGIKTASAETPFLQRMGERQRSFEYAAFKTADYPRTEAAAWGMQNPDLFTKYDMSVVSVSDENTAKKLLKQLQNNELVFEDAVAEYSRNYYSSTDGKVVNSYRYQLKSIMKDEQSLNELTGLEPGAISGVIPTVNGFSIFKLNAPAVDADFTDSAMIETVYSYMNSYEAGVIERYYVDTAKDFAAVATRSGFDAACAQYGLTKGALDAFPLNYNDNPLLKTMSAADTALAGASLNDNFLKTAFSMQKDEISSPIVVNKNVIVLKMTEEITVPAEQNSTVSILYPYYITQFDQSSVQSAIMSSDKLQNDFIQVYFNNFMKY</sequence>
<accession>F4LQH6</accession>
<keyword evidence="1" id="KW-1133">Transmembrane helix</keyword>
<dbReference type="Proteomes" id="UP000006546">
    <property type="component" value="Chromosome"/>
</dbReference>
<proteinExistence type="predicted"/>
<dbReference type="EMBL" id="CP002696">
    <property type="protein sequence ID" value="AEE17185.1"/>
    <property type="molecule type" value="Genomic_DNA"/>
</dbReference>
<feature type="domain" description="PpiC" evidence="2">
    <location>
        <begin position="253"/>
        <end position="334"/>
    </location>
</feature>
<dbReference type="STRING" id="906968.Trebr_1763"/>
<name>F4LQH6_TREBD</name>
<keyword evidence="4" id="KW-1185">Reference proteome</keyword>
<keyword evidence="1" id="KW-0472">Membrane</keyword>